<keyword evidence="3" id="KW-1185">Reference proteome</keyword>
<gene>
    <name evidence="2" type="ORF">BTMF_LOCUS7170</name>
</gene>
<name>A0A3P7TNA2_9BILA</name>
<protein>
    <submittedName>
        <fullName evidence="2">Uncharacterized protein</fullName>
    </submittedName>
</protein>
<dbReference type="EMBL" id="UZAG01015841">
    <property type="protein sequence ID" value="VDO23700.1"/>
    <property type="molecule type" value="Genomic_DNA"/>
</dbReference>
<dbReference type="Proteomes" id="UP000280834">
    <property type="component" value="Unassembled WGS sequence"/>
</dbReference>
<proteinExistence type="predicted"/>
<evidence type="ECO:0000313" key="2">
    <source>
        <dbReference type="EMBL" id="VDO23700.1"/>
    </source>
</evidence>
<sequence length="88" mass="10033">MRRGRGKEMQLCRYEGGCITHIILKVYNCVLAVAQLVILYFLWSVKQRIFLKPAVIKLFLSTLKNSIITECSGKCNNCESANVSYTEI</sequence>
<accession>A0A3P7TNA2</accession>
<organism evidence="2 3">
    <name type="scientific">Brugia timori</name>
    <dbReference type="NCBI Taxonomy" id="42155"/>
    <lineage>
        <taxon>Eukaryota</taxon>
        <taxon>Metazoa</taxon>
        <taxon>Ecdysozoa</taxon>
        <taxon>Nematoda</taxon>
        <taxon>Chromadorea</taxon>
        <taxon>Rhabditida</taxon>
        <taxon>Spirurina</taxon>
        <taxon>Spiruromorpha</taxon>
        <taxon>Filarioidea</taxon>
        <taxon>Onchocercidae</taxon>
        <taxon>Brugia</taxon>
    </lineage>
</organism>
<reference evidence="2 3" key="1">
    <citation type="submission" date="2018-11" db="EMBL/GenBank/DDBJ databases">
        <authorList>
            <consortium name="Pathogen Informatics"/>
        </authorList>
    </citation>
    <scope>NUCLEOTIDE SEQUENCE [LARGE SCALE GENOMIC DNA]</scope>
</reference>
<keyword evidence="1" id="KW-0812">Transmembrane</keyword>
<feature type="transmembrane region" description="Helical" evidence="1">
    <location>
        <begin position="21"/>
        <end position="43"/>
    </location>
</feature>
<dbReference type="AlphaFoldDB" id="A0A3P7TNA2"/>
<evidence type="ECO:0000313" key="3">
    <source>
        <dbReference type="Proteomes" id="UP000280834"/>
    </source>
</evidence>
<keyword evidence="1" id="KW-0472">Membrane</keyword>
<keyword evidence="1" id="KW-1133">Transmembrane helix</keyword>
<evidence type="ECO:0000256" key="1">
    <source>
        <dbReference type="SAM" id="Phobius"/>
    </source>
</evidence>